<dbReference type="PANTHER" id="PTHR32092">
    <property type="entry name" value="6-PHOSPHO-BETA-GLUCOSIDASE-RELATED"/>
    <property type="match status" value="1"/>
</dbReference>
<dbReference type="EC" id="3.2.1.86" evidence="8"/>
<evidence type="ECO:0000256" key="5">
    <source>
        <dbReference type="ARBA" id="ARBA00023211"/>
    </source>
</evidence>
<dbReference type="InterPro" id="IPR015955">
    <property type="entry name" value="Lactate_DH/Glyco_Ohase_4_C"/>
</dbReference>
<evidence type="ECO:0000256" key="4">
    <source>
        <dbReference type="ARBA" id="ARBA00023027"/>
    </source>
</evidence>
<keyword evidence="6 8" id="KW-0326">Glycosidase</keyword>
<dbReference type="PANTHER" id="PTHR32092:SF5">
    <property type="entry name" value="6-PHOSPHO-BETA-GLUCOSIDASE"/>
    <property type="match status" value="1"/>
</dbReference>
<dbReference type="InterPro" id="IPR022616">
    <property type="entry name" value="Glyco_hydro_4_C"/>
</dbReference>
<dbReference type="GO" id="GO:0046872">
    <property type="term" value="F:metal ion binding"/>
    <property type="evidence" value="ECO:0007669"/>
    <property type="project" value="UniProtKB-KW"/>
</dbReference>
<keyword evidence="5" id="KW-0464">Manganese</keyword>
<keyword evidence="3 8" id="KW-0378">Hydrolase</keyword>
<dbReference type="InterPro" id="IPR001088">
    <property type="entry name" value="Glyco_hydro_4"/>
</dbReference>
<comment type="cofactor">
    <cofactor evidence="1">
        <name>NAD(+)</name>
        <dbReference type="ChEBI" id="CHEBI:57540"/>
    </cofactor>
</comment>
<protein>
    <submittedName>
        <fullName evidence="8">Putative 6-phospho-beta-glucosidase</fullName>
        <ecNumber evidence="8">3.2.1.86</ecNumber>
    </submittedName>
</protein>
<evidence type="ECO:0000313" key="8">
    <source>
        <dbReference type="EMBL" id="VYT81233.1"/>
    </source>
</evidence>
<dbReference type="EMBL" id="CACRTW010000007">
    <property type="protein sequence ID" value="VYT81233.1"/>
    <property type="molecule type" value="Genomic_DNA"/>
</dbReference>
<gene>
    <name evidence="8" type="primary">licH</name>
    <name evidence="8" type="ORF">CALFYP39_00655</name>
</gene>
<evidence type="ECO:0000256" key="2">
    <source>
        <dbReference type="ARBA" id="ARBA00022723"/>
    </source>
</evidence>
<dbReference type="Gene3D" id="3.90.110.10">
    <property type="entry name" value="Lactate dehydrogenase/glycoside hydrolase, family 4, C-terminal"/>
    <property type="match status" value="1"/>
</dbReference>
<evidence type="ECO:0000256" key="1">
    <source>
        <dbReference type="ARBA" id="ARBA00001911"/>
    </source>
</evidence>
<dbReference type="RefSeq" id="WP_421755057.1">
    <property type="nucleotide sequence ID" value="NZ_CACRTW010000007.1"/>
</dbReference>
<proteinExistence type="predicted"/>
<keyword evidence="4" id="KW-0520">NAD</keyword>
<dbReference type="GO" id="GO:0008706">
    <property type="term" value="F:6-phospho-beta-glucosidase activity"/>
    <property type="evidence" value="ECO:0007669"/>
    <property type="project" value="UniProtKB-EC"/>
</dbReference>
<dbReference type="AlphaFoldDB" id="A0A6N2ZRA2"/>
<evidence type="ECO:0000256" key="6">
    <source>
        <dbReference type="ARBA" id="ARBA00023295"/>
    </source>
</evidence>
<dbReference type="Pfam" id="PF11975">
    <property type="entry name" value="Glyco_hydro_4C"/>
    <property type="match status" value="1"/>
</dbReference>
<dbReference type="SUPFAM" id="SSF56327">
    <property type="entry name" value="LDH C-terminal domain-like"/>
    <property type="match status" value="1"/>
</dbReference>
<name>A0A6N2ZRA2_9ACTN</name>
<sequence>MTNRPDHFVTSRLALSPPAIEANCVITKQGPIPTTTGHLPEAINSVIQQFKSFERTASRAAVTGDYDTALLAMTINPLVPSDTDAKAMLDELLEVNKEYLPQFFDREQA</sequence>
<reference evidence="8" key="1">
    <citation type="submission" date="2019-11" db="EMBL/GenBank/DDBJ databases">
        <authorList>
            <person name="Feng L."/>
        </authorList>
    </citation>
    <scope>NUCLEOTIDE SEQUENCE</scope>
    <source>
        <strain evidence="8">CaerofaciensLFYP39</strain>
    </source>
</reference>
<accession>A0A6N2ZRA2</accession>
<evidence type="ECO:0000259" key="7">
    <source>
        <dbReference type="Pfam" id="PF11975"/>
    </source>
</evidence>
<dbReference type="GO" id="GO:0016616">
    <property type="term" value="F:oxidoreductase activity, acting on the CH-OH group of donors, NAD or NADP as acceptor"/>
    <property type="evidence" value="ECO:0007669"/>
    <property type="project" value="InterPro"/>
</dbReference>
<keyword evidence="2" id="KW-0479">Metal-binding</keyword>
<evidence type="ECO:0000256" key="3">
    <source>
        <dbReference type="ARBA" id="ARBA00022801"/>
    </source>
</evidence>
<organism evidence="8">
    <name type="scientific">Collinsella aerofaciens</name>
    <dbReference type="NCBI Taxonomy" id="74426"/>
    <lineage>
        <taxon>Bacteria</taxon>
        <taxon>Bacillati</taxon>
        <taxon>Actinomycetota</taxon>
        <taxon>Coriobacteriia</taxon>
        <taxon>Coriobacteriales</taxon>
        <taxon>Coriobacteriaceae</taxon>
        <taxon>Collinsella</taxon>
    </lineage>
</organism>
<dbReference type="GO" id="GO:0005975">
    <property type="term" value="P:carbohydrate metabolic process"/>
    <property type="evidence" value="ECO:0007669"/>
    <property type="project" value="InterPro"/>
</dbReference>
<feature type="domain" description="Glycosyl hydrolase family 4 C-terminal" evidence="7">
    <location>
        <begin position="19"/>
        <end position="79"/>
    </location>
</feature>